<evidence type="ECO:0000259" key="1">
    <source>
        <dbReference type="Pfam" id="PF02470"/>
    </source>
</evidence>
<dbReference type="AlphaFoldDB" id="A0A7I7XA42"/>
<evidence type="ECO:0000313" key="4">
    <source>
        <dbReference type="Proteomes" id="UP000466517"/>
    </source>
</evidence>
<dbReference type="EMBL" id="AP022610">
    <property type="protein sequence ID" value="BBZ25773.1"/>
    <property type="molecule type" value="Genomic_DNA"/>
</dbReference>
<dbReference type="Proteomes" id="UP000466517">
    <property type="component" value="Chromosome"/>
</dbReference>
<dbReference type="GO" id="GO:0051701">
    <property type="term" value="P:biological process involved in interaction with host"/>
    <property type="evidence" value="ECO:0007669"/>
    <property type="project" value="TreeGrafter"/>
</dbReference>
<sequence>MSSTRARIMAGSAMVTFLLAIVAVALTLFAGGLTESLPVTVLSPRAGLVMNPEAKVQYRGVQVGTVASIEYLPDGQAALHLAMQPSRLKEIPADVVADIASPTVFGAKSVALVPSDDSSSAGSLQPGQVLRGEHVMVEVDTLFEQLDSALSSIDPIELNDTLAAVATGVRGHGEQLGSAIDDLQAVLHEVNAHGDALRSDLALAAPVTGAYADAAPDLLRIVDDTSRTGTTIVEHQRDLDALLLSATGLATLGNDVLSTNGRPLSDVLRLLVPTTSLTNQYRTALTCGLQGMNVLAHTKPLDVPGVEVSAGLLWGLDRYRFPADVPKVAATGGPQCTNIPTIPYFGAIPPFVVADVGTNPWKYGNTGIHLNTDVLKRILFGGPIDGPPRNSAQIGQPG</sequence>
<dbReference type="PANTHER" id="PTHR33371:SF19">
    <property type="entry name" value="MCE-FAMILY PROTEIN MCE4A"/>
    <property type="match status" value="1"/>
</dbReference>
<gene>
    <name evidence="3" type="ORF">MMAD_00680</name>
</gene>
<organism evidence="3 4">
    <name type="scientific">Mycolicibacterium madagascariense</name>
    <dbReference type="NCBI Taxonomy" id="212765"/>
    <lineage>
        <taxon>Bacteria</taxon>
        <taxon>Bacillati</taxon>
        <taxon>Actinomycetota</taxon>
        <taxon>Actinomycetes</taxon>
        <taxon>Mycobacteriales</taxon>
        <taxon>Mycobacteriaceae</taxon>
        <taxon>Mycolicibacterium</taxon>
    </lineage>
</organism>
<dbReference type="Pfam" id="PF11887">
    <property type="entry name" value="Mce4_CUP1"/>
    <property type="match status" value="1"/>
</dbReference>
<reference evidence="3 4" key="1">
    <citation type="journal article" date="2019" name="Emerg. Microbes Infect.">
        <title>Comprehensive subspecies identification of 175 nontuberculous mycobacteria species based on 7547 genomic profiles.</title>
        <authorList>
            <person name="Matsumoto Y."/>
            <person name="Kinjo T."/>
            <person name="Motooka D."/>
            <person name="Nabeya D."/>
            <person name="Jung N."/>
            <person name="Uechi K."/>
            <person name="Horii T."/>
            <person name="Iida T."/>
            <person name="Fujita J."/>
            <person name="Nakamura S."/>
        </authorList>
    </citation>
    <scope>NUCLEOTIDE SEQUENCE [LARGE SCALE GENOMIC DNA]</scope>
    <source>
        <strain evidence="3 4">JCM 13574</strain>
    </source>
</reference>
<protein>
    <submittedName>
        <fullName evidence="3">Virulence factor</fullName>
    </submittedName>
</protein>
<feature type="domain" description="Mce/MlaD" evidence="1">
    <location>
        <begin position="37"/>
        <end position="114"/>
    </location>
</feature>
<evidence type="ECO:0000259" key="2">
    <source>
        <dbReference type="Pfam" id="PF11887"/>
    </source>
</evidence>
<name>A0A7I7XA42_9MYCO</name>
<keyword evidence="4" id="KW-1185">Reference proteome</keyword>
<dbReference type="KEGG" id="mmag:MMAD_00680"/>
<accession>A0A7I7XA42</accession>
<dbReference type="GO" id="GO:0005576">
    <property type="term" value="C:extracellular region"/>
    <property type="evidence" value="ECO:0007669"/>
    <property type="project" value="TreeGrafter"/>
</dbReference>
<dbReference type="Pfam" id="PF02470">
    <property type="entry name" value="MlaD"/>
    <property type="match status" value="1"/>
</dbReference>
<evidence type="ECO:0000313" key="3">
    <source>
        <dbReference type="EMBL" id="BBZ25773.1"/>
    </source>
</evidence>
<dbReference type="InterPro" id="IPR003399">
    <property type="entry name" value="Mce/MlaD"/>
</dbReference>
<dbReference type="RefSeq" id="WP_163730858.1">
    <property type="nucleotide sequence ID" value="NZ_AP022610.1"/>
</dbReference>
<proteinExistence type="predicted"/>
<dbReference type="InterPro" id="IPR005693">
    <property type="entry name" value="Mce"/>
</dbReference>
<feature type="domain" description="Mammalian cell entry C-terminal" evidence="2">
    <location>
        <begin position="121"/>
        <end position="334"/>
    </location>
</feature>
<dbReference type="InterPro" id="IPR024516">
    <property type="entry name" value="Mce_C"/>
</dbReference>
<dbReference type="PANTHER" id="PTHR33371">
    <property type="entry name" value="INTERMEMBRANE PHOSPHOLIPID TRANSPORT SYSTEM BINDING PROTEIN MLAD-RELATED"/>
    <property type="match status" value="1"/>
</dbReference>
<dbReference type="InterPro" id="IPR052336">
    <property type="entry name" value="MlaD_Phospholipid_Transporter"/>
</dbReference>
<dbReference type="NCBIfam" id="TIGR00996">
    <property type="entry name" value="Mtu_fam_mce"/>
    <property type="match status" value="1"/>
</dbReference>